<comment type="caution">
    <text evidence="1">The sequence shown here is derived from an EMBL/GenBank/DDBJ whole genome shotgun (WGS) entry which is preliminary data.</text>
</comment>
<organism evidence="1 2">
    <name type="scientific">Marivibrio halodurans</name>
    <dbReference type="NCBI Taxonomy" id="2039722"/>
    <lineage>
        <taxon>Bacteria</taxon>
        <taxon>Pseudomonadati</taxon>
        <taxon>Pseudomonadota</taxon>
        <taxon>Alphaproteobacteria</taxon>
        <taxon>Rhodospirillales</taxon>
        <taxon>Rhodospirillaceae</taxon>
        <taxon>Marivibrio</taxon>
    </lineage>
</organism>
<dbReference type="AlphaFoldDB" id="A0A8J7RZX7"/>
<reference evidence="1" key="1">
    <citation type="submission" date="2021-04" db="EMBL/GenBank/DDBJ databases">
        <authorList>
            <person name="Zhang D.-C."/>
        </authorList>
    </citation>
    <scope>NUCLEOTIDE SEQUENCE</scope>
    <source>
        <strain evidence="1">CGMCC 1.15697</strain>
    </source>
</reference>
<dbReference type="SUPFAM" id="SSF52540">
    <property type="entry name" value="P-loop containing nucleoside triphosphate hydrolases"/>
    <property type="match status" value="1"/>
</dbReference>
<protein>
    <recommendedName>
        <fullName evidence="3">Sulfotransferase family protein</fullName>
    </recommendedName>
</protein>
<evidence type="ECO:0008006" key="3">
    <source>
        <dbReference type="Google" id="ProtNLM"/>
    </source>
</evidence>
<evidence type="ECO:0000313" key="1">
    <source>
        <dbReference type="EMBL" id="MBP5856139.1"/>
    </source>
</evidence>
<sequence>MTTDLSPLWTAVRTQSPYDVMALHADFGPAAKMPVEALNIFLQTACVLGDLDRVLADGLDNPTVSLLPKEGAAMLLYALYESGNGALLTQGRVSIRADASRPNVLAYAACCMLQAGQAGKAAELLARLVRTQGEAPHAGHQRVMVEALFRATDGEEGTGVSALLARAGLTVAPDWLAYESFRRAPSPEMAERLPLPGEGAVRRAKHIGSTPPWGPGRIAEPRLTERKSPLAVTGFTPPTDAFSIDIGARVAAVVDAVAALKDTPKIARALDALAAIRAAHAPDAGDPVQVISTGRAGTTALSDFLEGTPYCPFHSYAWVTGPRHRWAMTRFLIEGETGAEQARPFVELFLFCRIAELAAAYRRGETPVLVSHWDSIFAPVLAGLFPRSRFLHLRRAPKAVIGSMIAKRQYAGAQIASLPYRLDPGGEGDGVAFDGRALFPELPRHVGWYLAFTEHFWRGLGTALGERAHLAIASESLFEGREEGLGPLLDAGFPGCGLGLEEARAHFGHKINEKTRSKMDETARVRDLLARAQDFYREFAGEMDARP</sequence>
<accession>A0A8J7RZX7</accession>
<evidence type="ECO:0000313" key="2">
    <source>
        <dbReference type="Proteomes" id="UP000672602"/>
    </source>
</evidence>
<name>A0A8J7RZX7_9PROT</name>
<proteinExistence type="predicted"/>
<dbReference type="RefSeq" id="WP_210680683.1">
    <property type="nucleotide sequence ID" value="NZ_JAGMWN010000001.1"/>
</dbReference>
<dbReference type="EMBL" id="JAGMWN010000001">
    <property type="protein sequence ID" value="MBP5856139.1"/>
    <property type="molecule type" value="Genomic_DNA"/>
</dbReference>
<dbReference type="Proteomes" id="UP000672602">
    <property type="component" value="Unassembled WGS sequence"/>
</dbReference>
<dbReference type="InterPro" id="IPR027417">
    <property type="entry name" value="P-loop_NTPase"/>
</dbReference>
<keyword evidence="2" id="KW-1185">Reference proteome</keyword>
<gene>
    <name evidence="1" type="ORF">KAJ83_03900</name>
</gene>
<dbReference type="Gene3D" id="3.40.50.300">
    <property type="entry name" value="P-loop containing nucleotide triphosphate hydrolases"/>
    <property type="match status" value="1"/>
</dbReference>